<evidence type="ECO:0000256" key="4">
    <source>
        <dbReference type="ARBA" id="ARBA00023001"/>
    </source>
</evidence>
<keyword evidence="9" id="KW-0732">Signal</keyword>
<dbReference type="InterPro" id="IPR012341">
    <property type="entry name" value="6hp_glycosidase-like_sf"/>
</dbReference>
<dbReference type="PANTHER" id="PTHR22298">
    <property type="entry name" value="ENDO-1,4-BETA-GLUCANASE"/>
    <property type="match status" value="1"/>
</dbReference>
<accession>A0AAV1X0H0</accession>
<evidence type="ECO:0000256" key="3">
    <source>
        <dbReference type="ARBA" id="ARBA00022801"/>
    </source>
</evidence>
<organism evidence="12 13">
    <name type="scientific">Lupinus luteus</name>
    <name type="common">European yellow lupine</name>
    <dbReference type="NCBI Taxonomy" id="3873"/>
    <lineage>
        <taxon>Eukaryota</taxon>
        <taxon>Viridiplantae</taxon>
        <taxon>Streptophyta</taxon>
        <taxon>Embryophyta</taxon>
        <taxon>Tracheophyta</taxon>
        <taxon>Spermatophyta</taxon>
        <taxon>Magnoliopsida</taxon>
        <taxon>eudicotyledons</taxon>
        <taxon>Gunneridae</taxon>
        <taxon>Pentapetalae</taxon>
        <taxon>rosids</taxon>
        <taxon>fabids</taxon>
        <taxon>Fabales</taxon>
        <taxon>Fabaceae</taxon>
        <taxon>Papilionoideae</taxon>
        <taxon>50 kb inversion clade</taxon>
        <taxon>genistoids sensu lato</taxon>
        <taxon>core genistoids</taxon>
        <taxon>Genisteae</taxon>
        <taxon>Lupinus</taxon>
    </lineage>
</organism>
<keyword evidence="13" id="KW-1185">Reference proteome</keyword>
<feature type="domain" description="Glycoside hydrolase family 9" evidence="11">
    <location>
        <begin position="40"/>
        <end position="488"/>
    </location>
</feature>
<keyword evidence="5 8" id="KW-0119">Carbohydrate metabolism</keyword>
<keyword evidence="4 9" id="KW-0136">Cellulose degradation</keyword>
<comment type="caution">
    <text evidence="12">The sequence shown here is derived from an EMBL/GenBank/DDBJ whole genome shotgun (WGS) entry which is preliminary data.</text>
</comment>
<sequence>MGYYLAVMNFVVLLWCAMLGHNGEVVNAGSQVSTKGSYNYQDALSKAILFFEGQRSGKLPSNQRVKWRGDSALSDGKLENVDLSGGYYDAGDNVKFGWPMAFSVSLLSWSAIEYESKISSVNQLSYLQSAIRWGADFIMKCHTSGSTFYTQVGDGNADHQCWERPEDMDTPRTLYKISSGSPGTEAAADAAAALASASIVFKKSDAKYSSNLLAKSKSLFELADKNRGSYSASCPFYCSNNGFQDELLFAAAWLYKASGDSKYLNFAVTNSGQSQAMNEISWDNKFVGAQMLLTEEFYRGNQRFNMLKSHADQFVCSVMPGSSSVQIKTTPGGLLFIRDSCNLQYTTASTMMLFIFANILDKNKVAGLNCGSAHFTTSQIRAFGQKQVDYILGNNPQRMSYMVGFGSKYPTQLHHRGASIPSITTQKAKVGCQDGQSKYFQPSNKDANVHVGAIVGGPDGNDQFSGQRSDHSHSEPTTYMNAAFIGAVAPLVGGGKKSSS</sequence>
<protein>
    <recommendedName>
        <fullName evidence="9">Endoglucanase</fullName>
        <ecNumber evidence="9">3.2.1.4</ecNumber>
    </recommendedName>
</protein>
<proteinExistence type="inferred from homology"/>
<keyword evidence="6 8" id="KW-0326">Glycosidase</keyword>
<evidence type="ECO:0000256" key="7">
    <source>
        <dbReference type="ARBA" id="ARBA00023326"/>
    </source>
</evidence>
<evidence type="ECO:0000259" key="11">
    <source>
        <dbReference type="Pfam" id="PF00759"/>
    </source>
</evidence>
<dbReference type="AlphaFoldDB" id="A0AAV1X0H0"/>
<evidence type="ECO:0000256" key="1">
    <source>
        <dbReference type="ARBA" id="ARBA00000966"/>
    </source>
</evidence>
<evidence type="ECO:0000313" key="13">
    <source>
        <dbReference type="Proteomes" id="UP001497480"/>
    </source>
</evidence>
<evidence type="ECO:0000256" key="6">
    <source>
        <dbReference type="ARBA" id="ARBA00023295"/>
    </source>
</evidence>
<dbReference type="FunFam" id="1.50.10.10:FF:000020">
    <property type="entry name" value="Endoglucanase"/>
    <property type="match status" value="1"/>
</dbReference>
<feature type="chain" id="PRO_5043111835" description="Endoglucanase" evidence="9">
    <location>
        <begin position="29"/>
        <end position="500"/>
    </location>
</feature>
<dbReference type="Pfam" id="PF00759">
    <property type="entry name" value="Glyco_hydro_9"/>
    <property type="match status" value="1"/>
</dbReference>
<evidence type="ECO:0000256" key="8">
    <source>
        <dbReference type="PROSITE-ProRule" id="PRU10059"/>
    </source>
</evidence>
<feature type="signal peptide" evidence="9">
    <location>
        <begin position="1"/>
        <end position="28"/>
    </location>
</feature>
<dbReference type="EMBL" id="CAXHTB010000010">
    <property type="protein sequence ID" value="CAL0314516.1"/>
    <property type="molecule type" value="Genomic_DNA"/>
</dbReference>
<dbReference type="PROSITE" id="PS00592">
    <property type="entry name" value="GH9_2"/>
    <property type="match status" value="1"/>
</dbReference>
<feature type="region of interest" description="Disordered" evidence="10">
    <location>
        <begin position="456"/>
        <end position="475"/>
    </location>
</feature>
<name>A0AAV1X0H0_LUPLU</name>
<dbReference type="InterPro" id="IPR008928">
    <property type="entry name" value="6-hairpin_glycosidase_sf"/>
</dbReference>
<dbReference type="InterPro" id="IPR018221">
    <property type="entry name" value="Glyco_hydro_9_His_AS"/>
</dbReference>
<comment type="catalytic activity">
    <reaction evidence="1 9">
        <text>Endohydrolysis of (1-&gt;4)-beta-D-glucosidic linkages in cellulose, lichenin and cereal beta-D-glucans.</text>
        <dbReference type="EC" id="3.2.1.4"/>
    </reaction>
</comment>
<evidence type="ECO:0000256" key="5">
    <source>
        <dbReference type="ARBA" id="ARBA00023277"/>
    </source>
</evidence>
<keyword evidence="3 8" id="KW-0378">Hydrolase</keyword>
<dbReference type="GO" id="GO:0030245">
    <property type="term" value="P:cellulose catabolic process"/>
    <property type="evidence" value="ECO:0007669"/>
    <property type="project" value="UniProtKB-KW"/>
</dbReference>
<dbReference type="Proteomes" id="UP001497480">
    <property type="component" value="Unassembled WGS sequence"/>
</dbReference>
<dbReference type="GO" id="GO:0008810">
    <property type="term" value="F:cellulase activity"/>
    <property type="evidence" value="ECO:0007669"/>
    <property type="project" value="UniProtKB-EC"/>
</dbReference>
<evidence type="ECO:0000313" key="12">
    <source>
        <dbReference type="EMBL" id="CAL0314516.1"/>
    </source>
</evidence>
<feature type="active site" evidence="8">
    <location>
        <position position="414"/>
    </location>
</feature>
<reference evidence="12 13" key="1">
    <citation type="submission" date="2024-03" db="EMBL/GenBank/DDBJ databases">
        <authorList>
            <person name="Martinez-Hernandez J."/>
        </authorList>
    </citation>
    <scope>NUCLEOTIDE SEQUENCE [LARGE SCALE GENOMIC DNA]</scope>
</reference>
<gene>
    <name evidence="12" type="ORF">LLUT_LOCUS15576</name>
</gene>
<evidence type="ECO:0000256" key="2">
    <source>
        <dbReference type="ARBA" id="ARBA00007072"/>
    </source>
</evidence>
<dbReference type="EC" id="3.2.1.4" evidence="9"/>
<comment type="similarity">
    <text evidence="2 8 9">Belongs to the glycosyl hydrolase 9 (cellulase E) family.</text>
</comment>
<evidence type="ECO:0000256" key="9">
    <source>
        <dbReference type="RuleBase" id="RU361166"/>
    </source>
</evidence>
<keyword evidence="7 8" id="KW-0624">Polysaccharide degradation</keyword>
<dbReference type="SUPFAM" id="SSF48208">
    <property type="entry name" value="Six-hairpin glycosidases"/>
    <property type="match status" value="1"/>
</dbReference>
<dbReference type="InterPro" id="IPR001701">
    <property type="entry name" value="Glyco_hydro_9"/>
</dbReference>
<dbReference type="Gene3D" id="1.50.10.10">
    <property type="match status" value="1"/>
</dbReference>
<evidence type="ECO:0000256" key="10">
    <source>
        <dbReference type="SAM" id="MobiDB-lite"/>
    </source>
</evidence>